<dbReference type="Proteomes" id="UP000447434">
    <property type="component" value="Chromosome 11"/>
</dbReference>
<name>A0A6A4PSX0_LUPAL</name>
<organism evidence="2 3">
    <name type="scientific">Lupinus albus</name>
    <name type="common">White lupine</name>
    <name type="synonym">Lupinus termis</name>
    <dbReference type="NCBI Taxonomy" id="3870"/>
    <lineage>
        <taxon>Eukaryota</taxon>
        <taxon>Viridiplantae</taxon>
        <taxon>Streptophyta</taxon>
        <taxon>Embryophyta</taxon>
        <taxon>Tracheophyta</taxon>
        <taxon>Spermatophyta</taxon>
        <taxon>Magnoliopsida</taxon>
        <taxon>eudicotyledons</taxon>
        <taxon>Gunneridae</taxon>
        <taxon>Pentapetalae</taxon>
        <taxon>rosids</taxon>
        <taxon>fabids</taxon>
        <taxon>Fabales</taxon>
        <taxon>Fabaceae</taxon>
        <taxon>Papilionoideae</taxon>
        <taxon>50 kb inversion clade</taxon>
        <taxon>genistoids sensu lato</taxon>
        <taxon>core genistoids</taxon>
        <taxon>Genisteae</taxon>
        <taxon>Lupinus</taxon>
    </lineage>
</organism>
<dbReference type="AlphaFoldDB" id="A0A6A4PSX0"/>
<comment type="caution">
    <text evidence="2">The sequence shown here is derived from an EMBL/GenBank/DDBJ whole genome shotgun (WGS) entry which is preliminary data.</text>
</comment>
<evidence type="ECO:0000313" key="3">
    <source>
        <dbReference type="Proteomes" id="UP000447434"/>
    </source>
</evidence>
<keyword evidence="3" id="KW-1185">Reference proteome</keyword>
<gene>
    <name evidence="2" type="ORF">Lalb_Chr11g0072631</name>
</gene>
<accession>A0A6A4PSX0</accession>
<evidence type="ECO:0000256" key="1">
    <source>
        <dbReference type="SAM" id="SignalP"/>
    </source>
</evidence>
<feature type="chain" id="PRO_5025381048" evidence="1">
    <location>
        <begin position="16"/>
        <end position="68"/>
    </location>
</feature>
<dbReference type="EMBL" id="WOCE01000011">
    <property type="protein sequence ID" value="KAE9604512.1"/>
    <property type="molecule type" value="Genomic_DNA"/>
</dbReference>
<reference evidence="3" key="1">
    <citation type="journal article" date="2020" name="Nat. Commun.">
        <title>Genome sequence of the cluster root forming white lupin.</title>
        <authorList>
            <person name="Hufnagel B."/>
            <person name="Marques A."/>
            <person name="Soriano A."/>
            <person name="Marques L."/>
            <person name="Divol F."/>
            <person name="Doumas P."/>
            <person name="Sallet E."/>
            <person name="Mancinotti D."/>
            <person name="Carrere S."/>
            <person name="Marande W."/>
            <person name="Arribat S."/>
            <person name="Keller J."/>
            <person name="Huneau C."/>
            <person name="Blein T."/>
            <person name="Aime D."/>
            <person name="Laguerre M."/>
            <person name="Taylor J."/>
            <person name="Schubert V."/>
            <person name="Nelson M."/>
            <person name="Geu-Flores F."/>
            <person name="Crespi M."/>
            <person name="Gallardo-Guerrero K."/>
            <person name="Delaux P.-M."/>
            <person name="Salse J."/>
            <person name="Berges H."/>
            <person name="Guyot R."/>
            <person name="Gouzy J."/>
            <person name="Peret B."/>
        </authorList>
    </citation>
    <scope>NUCLEOTIDE SEQUENCE [LARGE SCALE GENOMIC DNA]</scope>
    <source>
        <strain evidence="3">cv. Amiga</strain>
    </source>
</reference>
<protein>
    <submittedName>
        <fullName evidence="2">Uncharacterized protein</fullName>
    </submittedName>
</protein>
<proteinExistence type="predicted"/>
<sequence>MFFLFLLSTITNCFSGEVWSRLRLWGQKIEEQHKSPLFLTILHFRHFVGMSIILTEKSEYNVFLVSTI</sequence>
<keyword evidence="1" id="KW-0732">Signal</keyword>
<evidence type="ECO:0000313" key="2">
    <source>
        <dbReference type="EMBL" id="KAE9604512.1"/>
    </source>
</evidence>
<feature type="signal peptide" evidence="1">
    <location>
        <begin position="1"/>
        <end position="15"/>
    </location>
</feature>